<evidence type="ECO:0000256" key="1">
    <source>
        <dbReference type="SAM" id="MobiDB-lite"/>
    </source>
</evidence>
<sequence length="58" mass="6417">MWPWSVGLELRVTDSPGHGSLPRASSEPPCQGNLACASQRRKLKMEGFPGNLLRSHSW</sequence>
<reference evidence="2 3" key="1">
    <citation type="journal article" date="2020" name="Nature">
        <title>Six reference-quality genomes reveal evolution of bat adaptations.</title>
        <authorList>
            <person name="Jebb D."/>
            <person name="Huang Z."/>
            <person name="Pippel M."/>
            <person name="Hughes G.M."/>
            <person name="Lavrichenko K."/>
            <person name="Devanna P."/>
            <person name="Winkler S."/>
            <person name="Jermiin L.S."/>
            <person name="Skirmuntt E.C."/>
            <person name="Katzourakis A."/>
            <person name="Burkitt-Gray L."/>
            <person name="Ray D.A."/>
            <person name="Sullivan K.A.M."/>
            <person name="Roscito J.G."/>
            <person name="Kirilenko B.M."/>
            <person name="Davalos L.M."/>
            <person name="Corthals A.P."/>
            <person name="Power M.L."/>
            <person name="Jones G."/>
            <person name="Ransome R.D."/>
            <person name="Dechmann D.K.N."/>
            <person name="Locatelli A.G."/>
            <person name="Puechmaille S.J."/>
            <person name="Fedrigo O."/>
            <person name="Jarvis E.D."/>
            <person name="Hiller M."/>
            <person name="Vernes S.C."/>
            <person name="Myers E.W."/>
            <person name="Teeling E.C."/>
        </authorList>
    </citation>
    <scope>NUCLEOTIDE SEQUENCE [LARGE SCALE GENOMIC DNA]</scope>
    <source>
        <strain evidence="2">Bat1K_MPI-CBG_1</strain>
    </source>
</reference>
<dbReference type="Proteomes" id="UP000664940">
    <property type="component" value="Unassembled WGS sequence"/>
</dbReference>
<name>A0A834BLD6_9CHIR</name>
<proteinExistence type="predicted"/>
<evidence type="ECO:0000313" key="3">
    <source>
        <dbReference type="Proteomes" id="UP000664940"/>
    </source>
</evidence>
<dbReference type="AlphaFoldDB" id="A0A834BLD6"/>
<feature type="region of interest" description="Disordered" evidence="1">
    <location>
        <begin position="13"/>
        <end position="33"/>
    </location>
</feature>
<protein>
    <submittedName>
        <fullName evidence="2">Uncharacterized protein</fullName>
    </submittedName>
</protein>
<organism evidence="2 3">
    <name type="scientific">Phyllostomus discolor</name>
    <name type="common">pale spear-nosed bat</name>
    <dbReference type="NCBI Taxonomy" id="89673"/>
    <lineage>
        <taxon>Eukaryota</taxon>
        <taxon>Metazoa</taxon>
        <taxon>Chordata</taxon>
        <taxon>Craniata</taxon>
        <taxon>Vertebrata</taxon>
        <taxon>Euteleostomi</taxon>
        <taxon>Mammalia</taxon>
        <taxon>Eutheria</taxon>
        <taxon>Laurasiatheria</taxon>
        <taxon>Chiroptera</taxon>
        <taxon>Yangochiroptera</taxon>
        <taxon>Phyllostomidae</taxon>
        <taxon>Phyllostominae</taxon>
        <taxon>Phyllostomus</taxon>
    </lineage>
</organism>
<accession>A0A834BLD6</accession>
<comment type="caution">
    <text evidence="2">The sequence shown here is derived from an EMBL/GenBank/DDBJ whole genome shotgun (WGS) entry which is preliminary data.</text>
</comment>
<dbReference type="EMBL" id="JABVXQ010000001">
    <property type="protein sequence ID" value="KAF6132819.1"/>
    <property type="molecule type" value="Genomic_DNA"/>
</dbReference>
<gene>
    <name evidence="2" type="ORF">HJG60_017061</name>
</gene>
<evidence type="ECO:0000313" key="2">
    <source>
        <dbReference type="EMBL" id="KAF6132819.1"/>
    </source>
</evidence>